<protein>
    <recommendedName>
        <fullName evidence="5">Sec-independent protein translocase protein TatC</fullName>
    </recommendedName>
</protein>
<dbReference type="EMBL" id="CP003378">
    <property type="protein sequence ID" value="AFZ71054.1"/>
    <property type="molecule type" value="Genomic_DNA"/>
</dbReference>
<evidence type="ECO:0000256" key="5">
    <source>
        <dbReference type="HAMAP-Rule" id="MF_00902"/>
    </source>
</evidence>
<dbReference type="KEGG" id="clg:Calag_1345"/>
<dbReference type="PANTHER" id="PTHR30371">
    <property type="entry name" value="SEC-INDEPENDENT PROTEIN TRANSLOCASE PROTEIN TATC"/>
    <property type="match status" value="1"/>
</dbReference>
<feature type="transmembrane region" description="Helical" evidence="5">
    <location>
        <begin position="22"/>
        <end position="39"/>
    </location>
</feature>
<reference evidence="7" key="1">
    <citation type="submission" date="2012-03" db="EMBL/GenBank/DDBJ databases">
        <title>Complete genome of Caldisphaera lagunensis DSM 15908.</title>
        <authorList>
            <person name="Lucas S."/>
            <person name="Copeland A."/>
            <person name="Lapidus A."/>
            <person name="Glavina del Rio T."/>
            <person name="Dalin E."/>
            <person name="Tice H."/>
            <person name="Bruce D."/>
            <person name="Goodwin L."/>
            <person name="Pitluck S."/>
            <person name="Peters L."/>
            <person name="Mikhailova N."/>
            <person name="Teshima H."/>
            <person name="Kyrpides N."/>
            <person name="Mavromatis K."/>
            <person name="Ivanova N."/>
            <person name="Brettin T."/>
            <person name="Detter J.C."/>
            <person name="Han C."/>
            <person name="Larimer F."/>
            <person name="Land M."/>
            <person name="Hauser L."/>
            <person name="Markowitz V."/>
            <person name="Cheng J.-F."/>
            <person name="Hugenholtz P."/>
            <person name="Woyke T."/>
            <person name="Wu D."/>
            <person name="Spring S."/>
            <person name="Schroeder M."/>
            <person name="Brambilla E."/>
            <person name="Klenk H.-P."/>
            <person name="Eisen J.A."/>
        </authorList>
    </citation>
    <scope>NUCLEOTIDE SEQUENCE [LARGE SCALE GENOMIC DNA]</scope>
    <source>
        <strain evidence="7">DSM 15908 / JCM 11604 / IC-154</strain>
    </source>
</reference>
<comment type="subunit">
    <text evidence="5">Forms a complex with TatA.</text>
</comment>
<evidence type="ECO:0000256" key="4">
    <source>
        <dbReference type="ARBA" id="ARBA00023136"/>
    </source>
</evidence>
<comment type="function">
    <text evidence="5">Part of the twin-arginine translocation (Tat) system that transports large folded proteins containing a characteristic twin-arginine motif in their signal peptide across membranes.</text>
</comment>
<keyword evidence="7" id="KW-1185">Reference proteome</keyword>
<keyword evidence="2 5" id="KW-0812">Transmembrane</keyword>
<feature type="transmembrane region" description="Helical" evidence="5">
    <location>
        <begin position="176"/>
        <end position="203"/>
    </location>
</feature>
<proteinExistence type="inferred from homology"/>
<organism evidence="6 7">
    <name type="scientific">Caldisphaera lagunensis (strain DSM 15908 / JCM 11604 / ANMR 0165 / IC-154)</name>
    <dbReference type="NCBI Taxonomy" id="1056495"/>
    <lineage>
        <taxon>Archaea</taxon>
        <taxon>Thermoproteota</taxon>
        <taxon>Thermoprotei</taxon>
        <taxon>Acidilobales</taxon>
        <taxon>Caldisphaeraceae</taxon>
        <taxon>Caldisphaera</taxon>
    </lineage>
</organism>
<dbReference type="GeneID" id="14212605"/>
<dbReference type="PRINTS" id="PR01840">
    <property type="entry name" value="TATCFAMILY"/>
</dbReference>
<name>L0ACA0_CALLD</name>
<dbReference type="RefSeq" id="WP_015232951.1">
    <property type="nucleotide sequence ID" value="NC_019791.1"/>
</dbReference>
<dbReference type="GO" id="GO:0033281">
    <property type="term" value="C:TAT protein transport complex"/>
    <property type="evidence" value="ECO:0007669"/>
    <property type="project" value="UniProtKB-UniRule"/>
</dbReference>
<evidence type="ECO:0000256" key="1">
    <source>
        <dbReference type="ARBA" id="ARBA00004141"/>
    </source>
</evidence>
<feature type="transmembrane region" description="Helical" evidence="5">
    <location>
        <begin position="90"/>
        <end position="111"/>
    </location>
</feature>
<evidence type="ECO:0000313" key="6">
    <source>
        <dbReference type="EMBL" id="AFZ71054.1"/>
    </source>
</evidence>
<dbReference type="Pfam" id="PF00902">
    <property type="entry name" value="TatC"/>
    <property type="match status" value="1"/>
</dbReference>
<evidence type="ECO:0000256" key="3">
    <source>
        <dbReference type="ARBA" id="ARBA00022989"/>
    </source>
</evidence>
<feature type="transmembrane region" description="Helical" evidence="5">
    <location>
        <begin position="215"/>
        <end position="235"/>
    </location>
</feature>
<dbReference type="GO" id="GO:0009977">
    <property type="term" value="F:proton motive force dependent protein transmembrane transporter activity"/>
    <property type="evidence" value="ECO:0007669"/>
    <property type="project" value="TreeGrafter"/>
</dbReference>
<dbReference type="HOGENOM" id="CLU_031942_3_2_2"/>
<dbReference type="Proteomes" id="UP000010469">
    <property type="component" value="Chromosome"/>
</dbReference>
<dbReference type="FunCoup" id="L0ACA0">
    <property type="interactions" value="46"/>
</dbReference>
<dbReference type="PANTHER" id="PTHR30371:SF0">
    <property type="entry name" value="SEC-INDEPENDENT PROTEIN TRANSLOCASE PROTEIN TATC, CHLOROPLASTIC-RELATED"/>
    <property type="match status" value="1"/>
</dbReference>
<dbReference type="STRING" id="1056495.Calag_1345"/>
<evidence type="ECO:0000313" key="7">
    <source>
        <dbReference type="Proteomes" id="UP000010469"/>
    </source>
</evidence>
<keyword evidence="5" id="KW-0653">Protein transport</keyword>
<accession>L0ACA0</accession>
<comment type="subcellular location">
    <subcellularLocation>
        <location evidence="5">Cell membrane</location>
        <topology evidence="5">Multi-pass membrane protein</topology>
    </subcellularLocation>
    <subcellularLocation>
        <location evidence="1">Membrane</location>
        <topology evidence="1">Multi-pass membrane protein</topology>
    </subcellularLocation>
</comment>
<dbReference type="GO" id="GO:0043953">
    <property type="term" value="P:protein transport by the Tat complex"/>
    <property type="evidence" value="ECO:0007669"/>
    <property type="project" value="UniProtKB-UniRule"/>
</dbReference>
<sequence length="264" mass="30324">MQSSNSILNEYYKYFNELLRRLLIPAIFFIVILILIMFFKFNKIEIHKFYMYYPFPSLTNSTSVMILKKIKDFMLPKNMVLISVNAFDPIIGSLYTSSLISAIVTSPLWIYEIYAFIFPALTQKERKAINMFIIPSIILFIFGALFSYFIILPALFRFMYYLDLGLGVLPSLSIRAFISTVLSFVLLVGISFEYPIVIMALTYVGFVDYKTLLKYWRYAIALSFIIALIISPGATGGIIEITIGLTLSGLYFLGVLISKYLLRK</sequence>
<dbReference type="OrthoDB" id="15305at2157"/>
<dbReference type="GO" id="GO:0065002">
    <property type="term" value="P:intracellular protein transmembrane transport"/>
    <property type="evidence" value="ECO:0007669"/>
    <property type="project" value="TreeGrafter"/>
</dbReference>
<evidence type="ECO:0000256" key="2">
    <source>
        <dbReference type="ARBA" id="ARBA00022692"/>
    </source>
</evidence>
<dbReference type="InterPro" id="IPR002033">
    <property type="entry name" value="TatC"/>
</dbReference>
<gene>
    <name evidence="5" type="primary">tatC</name>
    <name evidence="6" type="ordered locus">Calag_1345</name>
</gene>
<keyword evidence="4 5" id="KW-0472">Membrane</keyword>
<keyword evidence="5" id="KW-0813">Transport</keyword>
<feature type="transmembrane region" description="Helical" evidence="5">
    <location>
        <begin position="132"/>
        <end position="156"/>
    </location>
</feature>
<keyword evidence="5" id="KW-1003">Cell membrane</keyword>
<dbReference type="HAMAP" id="MF_00902">
    <property type="entry name" value="TatC"/>
    <property type="match status" value="1"/>
</dbReference>
<dbReference type="eggNOG" id="arCOG01919">
    <property type="taxonomic scope" value="Archaea"/>
</dbReference>
<dbReference type="AlphaFoldDB" id="L0ACA0"/>
<keyword evidence="5" id="KW-0811">Translocation</keyword>
<keyword evidence="3 5" id="KW-1133">Transmembrane helix</keyword>
<comment type="similarity">
    <text evidence="5">Belongs to the TatC family.</text>
</comment>
<dbReference type="InParanoid" id="L0ACA0"/>
<feature type="transmembrane region" description="Helical" evidence="5">
    <location>
        <begin position="241"/>
        <end position="262"/>
    </location>
</feature>